<evidence type="ECO:0000313" key="1">
    <source>
        <dbReference type="EMBL" id="KIK44997.1"/>
    </source>
</evidence>
<evidence type="ECO:0000313" key="2">
    <source>
        <dbReference type="Proteomes" id="UP000054485"/>
    </source>
</evidence>
<dbReference type="Proteomes" id="UP000054485">
    <property type="component" value="Unassembled WGS sequence"/>
</dbReference>
<dbReference type="AlphaFoldDB" id="A0A0D0BG02"/>
<organism evidence="1 2">
    <name type="scientific">Suillus luteus UH-Slu-Lm8-n1</name>
    <dbReference type="NCBI Taxonomy" id="930992"/>
    <lineage>
        <taxon>Eukaryota</taxon>
        <taxon>Fungi</taxon>
        <taxon>Dikarya</taxon>
        <taxon>Basidiomycota</taxon>
        <taxon>Agaricomycotina</taxon>
        <taxon>Agaricomycetes</taxon>
        <taxon>Agaricomycetidae</taxon>
        <taxon>Boletales</taxon>
        <taxon>Suillineae</taxon>
        <taxon>Suillaceae</taxon>
        <taxon>Suillus</taxon>
    </lineage>
</organism>
<proteinExistence type="predicted"/>
<reference evidence="1 2" key="1">
    <citation type="submission" date="2014-04" db="EMBL/GenBank/DDBJ databases">
        <authorList>
            <consortium name="DOE Joint Genome Institute"/>
            <person name="Kuo A."/>
            <person name="Ruytinx J."/>
            <person name="Rineau F."/>
            <person name="Colpaert J."/>
            <person name="Kohler A."/>
            <person name="Nagy L.G."/>
            <person name="Floudas D."/>
            <person name="Copeland A."/>
            <person name="Barry K.W."/>
            <person name="Cichocki N."/>
            <person name="Veneault-Fourrey C."/>
            <person name="LaButti K."/>
            <person name="Lindquist E.A."/>
            <person name="Lipzen A."/>
            <person name="Lundell T."/>
            <person name="Morin E."/>
            <person name="Murat C."/>
            <person name="Sun H."/>
            <person name="Tunlid A."/>
            <person name="Henrissat B."/>
            <person name="Grigoriev I.V."/>
            <person name="Hibbett D.S."/>
            <person name="Martin F."/>
            <person name="Nordberg H.P."/>
            <person name="Cantor M.N."/>
            <person name="Hua S.X."/>
        </authorList>
    </citation>
    <scope>NUCLEOTIDE SEQUENCE [LARGE SCALE GENOMIC DNA]</scope>
    <source>
        <strain evidence="1 2">UH-Slu-Lm8-n1</strain>
    </source>
</reference>
<sequence>MFQWMELRVFLSLSRAFRWLDRLFQRYDFILCPYGTAQVLSRRSLPSPRPSSLLPLRPSVLHSSQGTCSPLRRSSLKISPPMPRTLLPMPTALSLWRANSTGTMRFRMQTR</sequence>
<dbReference type="HOGENOM" id="CLU_2160093_0_0_1"/>
<gene>
    <name evidence="1" type="ORF">CY34DRAFT_572901</name>
</gene>
<name>A0A0D0BG02_9AGAM</name>
<protein>
    <submittedName>
        <fullName evidence="1">Uncharacterized protein</fullName>
    </submittedName>
</protein>
<dbReference type="OrthoDB" id="10660097at2759"/>
<accession>A0A0D0BG02</accession>
<keyword evidence="2" id="KW-1185">Reference proteome</keyword>
<dbReference type="EMBL" id="KN835180">
    <property type="protein sequence ID" value="KIK44997.1"/>
    <property type="molecule type" value="Genomic_DNA"/>
</dbReference>
<reference evidence="2" key="2">
    <citation type="submission" date="2015-01" db="EMBL/GenBank/DDBJ databases">
        <title>Evolutionary Origins and Diversification of the Mycorrhizal Mutualists.</title>
        <authorList>
            <consortium name="DOE Joint Genome Institute"/>
            <consortium name="Mycorrhizal Genomics Consortium"/>
            <person name="Kohler A."/>
            <person name="Kuo A."/>
            <person name="Nagy L.G."/>
            <person name="Floudas D."/>
            <person name="Copeland A."/>
            <person name="Barry K.W."/>
            <person name="Cichocki N."/>
            <person name="Veneault-Fourrey C."/>
            <person name="LaButti K."/>
            <person name="Lindquist E.A."/>
            <person name="Lipzen A."/>
            <person name="Lundell T."/>
            <person name="Morin E."/>
            <person name="Murat C."/>
            <person name="Riley R."/>
            <person name="Ohm R."/>
            <person name="Sun H."/>
            <person name="Tunlid A."/>
            <person name="Henrissat B."/>
            <person name="Grigoriev I.V."/>
            <person name="Hibbett D.S."/>
            <person name="Martin F."/>
        </authorList>
    </citation>
    <scope>NUCLEOTIDE SEQUENCE [LARGE SCALE GENOMIC DNA]</scope>
    <source>
        <strain evidence="2">UH-Slu-Lm8-n1</strain>
    </source>
</reference>
<dbReference type="InParanoid" id="A0A0D0BG02"/>